<protein>
    <submittedName>
        <fullName evidence="2">Uncharacterized protein</fullName>
    </submittedName>
</protein>
<dbReference type="AlphaFoldDB" id="A0A0G1J521"/>
<feature type="transmembrane region" description="Helical" evidence="1">
    <location>
        <begin position="23"/>
        <end position="44"/>
    </location>
</feature>
<gene>
    <name evidence="2" type="ORF">UW61_C0022G0005</name>
</gene>
<proteinExistence type="predicted"/>
<evidence type="ECO:0000313" key="3">
    <source>
        <dbReference type="Proteomes" id="UP000033901"/>
    </source>
</evidence>
<dbReference type="EMBL" id="LCIZ01000022">
    <property type="protein sequence ID" value="KKT66726.1"/>
    <property type="molecule type" value="Genomic_DNA"/>
</dbReference>
<keyword evidence="1" id="KW-0812">Transmembrane</keyword>
<evidence type="ECO:0000256" key="1">
    <source>
        <dbReference type="SAM" id="Phobius"/>
    </source>
</evidence>
<sequence length="92" mass="10366">MLVVILLWLGVISIIYFVEPDTFGVLPVFFFLVFLALLFTLSLLFANTRRGALIAVGLTLFLILRYLGIGNILNFLLILGIAITVELYFIKK</sequence>
<keyword evidence="1" id="KW-0472">Membrane</keyword>
<feature type="transmembrane region" description="Helical" evidence="1">
    <location>
        <begin position="73"/>
        <end position="90"/>
    </location>
</feature>
<dbReference type="Proteomes" id="UP000033901">
    <property type="component" value="Unassembled WGS sequence"/>
</dbReference>
<reference evidence="2 3" key="1">
    <citation type="journal article" date="2015" name="Nature">
        <title>rRNA introns, odd ribosomes, and small enigmatic genomes across a large radiation of phyla.</title>
        <authorList>
            <person name="Brown C.T."/>
            <person name="Hug L.A."/>
            <person name="Thomas B.C."/>
            <person name="Sharon I."/>
            <person name="Castelle C.J."/>
            <person name="Singh A."/>
            <person name="Wilkins M.J."/>
            <person name="Williams K.H."/>
            <person name="Banfield J.F."/>
        </authorList>
    </citation>
    <scope>NUCLEOTIDE SEQUENCE [LARGE SCALE GENOMIC DNA]</scope>
</reference>
<evidence type="ECO:0000313" key="2">
    <source>
        <dbReference type="EMBL" id="KKT66726.1"/>
    </source>
</evidence>
<accession>A0A0G1J521</accession>
<keyword evidence="1" id="KW-1133">Transmembrane helix</keyword>
<name>A0A0G1J521_9BACT</name>
<feature type="transmembrane region" description="Helical" evidence="1">
    <location>
        <begin position="51"/>
        <end position="67"/>
    </location>
</feature>
<comment type="caution">
    <text evidence="2">The sequence shown here is derived from an EMBL/GenBank/DDBJ whole genome shotgun (WGS) entry which is preliminary data.</text>
</comment>
<organism evidence="2 3">
    <name type="scientific">Candidatus Curtissbacteria bacterium GW2011_GWC1_44_33</name>
    <dbReference type="NCBI Taxonomy" id="1618413"/>
    <lineage>
        <taxon>Bacteria</taxon>
        <taxon>Candidatus Curtissiibacteriota</taxon>
    </lineage>
</organism>